<sequence>MTQNARRERIATPGSQGSAVSPGAPRDHPEQRPPGRALDVEGASPGQLLQGLHRDLEASVHVGQHLQREPTGGGREGSGRQSADQGQERGGTGRSSVTKYPAAD</sequence>
<name>A0ABN9RI25_9DINO</name>
<proteinExistence type="predicted"/>
<protein>
    <submittedName>
        <fullName evidence="2">Uncharacterized protein</fullName>
    </submittedName>
</protein>
<dbReference type="EMBL" id="CAUYUJ010006792">
    <property type="protein sequence ID" value="CAK0818709.1"/>
    <property type="molecule type" value="Genomic_DNA"/>
</dbReference>
<accession>A0ABN9RI25</accession>
<feature type="region of interest" description="Disordered" evidence="1">
    <location>
        <begin position="1"/>
        <end position="104"/>
    </location>
</feature>
<gene>
    <name evidence="2" type="ORF">PCOR1329_LOCUS20878</name>
</gene>
<organism evidence="2 3">
    <name type="scientific">Prorocentrum cordatum</name>
    <dbReference type="NCBI Taxonomy" id="2364126"/>
    <lineage>
        <taxon>Eukaryota</taxon>
        <taxon>Sar</taxon>
        <taxon>Alveolata</taxon>
        <taxon>Dinophyceae</taxon>
        <taxon>Prorocentrales</taxon>
        <taxon>Prorocentraceae</taxon>
        <taxon>Prorocentrum</taxon>
    </lineage>
</organism>
<evidence type="ECO:0000256" key="1">
    <source>
        <dbReference type="SAM" id="MobiDB-lite"/>
    </source>
</evidence>
<reference evidence="2" key="1">
    <citation type="submission" date="2023-10" db="EMBL/GenBank/DDBJ databases">
        <authorList>
            <person name="Chen Y."/>
            <person name="Shah S."/>
            <person name="Dougan E. K."/>
            <person name="Thang M."/>
            <person name="Chan C."/>
        </authorList>
    </citation>
    <scope>NUCLEOTIDE SEQUENCE [LARGE SCALE GENOMIC DNA]</scope>
</reference>
<evidence type="ECO:0000313" key="2">
    <source>
        <dbReference type="EMBL" id="CAK0818709.1"/>
    </source>
</evidence>
<dbReference type="Proteomes" id="UP001189429">
    <property type="component" value="Unassembled WGS sequence"/>
</dbReference>
<feature type="compositionally biased region" description="Basic and acidic residues" evidence="1">
    <location>
        <begin position="1"/>
        <end position="10"/>
    </location>
</feature>
<comment type="caution">
    <text evidence="2">The sequence shown here is derived from an EMBL/GenBank/DDBJ whole genome shotgun (WGS) entry which is preliminary data.</text>
</comment>
<evidence type="ECO:0000313" key="3">
    <source>
        <dbReference type="Proteomes" id="UP001189429"/>
    </source>
</evidence>
<keyword evidence="3" id="KW-1185">Reference proteome</keyword>